<dbReference type="Proteomes" id="UP000016368">
    <property type="component" value="Unassembled WGS sequence"/>
</dbReference>
<dbReference type="PANTHER" id="PTHR36925:SF1">
    <property type="entry name" value="COBALT-PRECORRIN-6A REDUCTASE"/>
    <property type="match status" value="1"/>
</dbReference>
<organism evidence="4 5">
    <name type="scientific">Hylemonella gracilis ATCC 19624</name>
    <dbReference type="NCBI Taxonomy" id="887062"/>
    <lineage>
        <taxon>Bacteria</taxon>
        <taxon>Pseudomonadati</taxon>
        <taxon>Pseudomonadota</taxon>
        <taxon>Betaproteobacteria</taxon>
        <taxon>Burkholderiales</taxon>
        <taxon>Comamonadaceae</taxon>
        <taxon>Hylemonella</taxon>
    </lineage>
</organism>
<dbReference type="InterPro" id="IPR003723">
    <property type="entry name" value="Precorrin-6x_reduct"/>
</dbReference>
<comment type="pathway">
    <text evidence="1">Cofactor biosynthesis; adenosylcobalamin biosynthesis.</text>
</comment>
<dbReference type="RefSeq" id="WP_006298684.1">
    <property type="nucleotide sequence ID" value="NZ_AEGR01000081.1"/>
</dbReference>
<dbReference type="PANTHER" id="PTHR36925">
    <property type="entry name" value="COBALT-PRECORRIN-6A REDUCTASE"/>
    <property type="match status" value="1"/>
</dbReference>
<proteinExistence type="predicted"/>
<evidence type="ECO:0000313" key="5">
    <source>
        <dbReference type="Proteomes" id="UP000016368"/>
    </source>
</evidence>
<comment type="caution">
    <text evidence="4">The sequence shown here is derived from an EMBL/GenBank/DDBJ whole genome shotgun (WGS) entry which is preliminary data.</text>
</comment>
<keyword evidence="2" id="KW-0169">Cobalamin biosynthesis</keyword>
<dbReference type="GO" id="GO:0016994">
    <property type="term" value="F:precorrin-6A reductase activity"/>
    <property type="evidence" value="ECO:0007669"/>
    <property type="project" value="UniProtKB-EC"/>
</dbReference>
<gene>
    <name evidence="4" type="ORF">HGR_12964</name>
</gene>
<dbReference type="Pfam" id="PF02571">
    <property type="entry name" value="CbiJ"/>
    <property type="match status" value="1"/>
</dbReference>
<dbReference type="eggNOG" id="COG2099">
    <property type="taxonomic scope" value="Bacteria"/>
</dbReference>
<keyword evidence="5" id="KW-1185">Reference proteome</keyword>
<sequence length="266" mass="28246">MPMIDSQASAIQRVLLLGGTTEARLLAQALALAKVDAVFSYAGRTEAPVAQPLPTRVGGFGGVGGLSDYLRREAITHVIDATHPFAAQMSQHAVQACADLALPLLALERPAWQAQPGDRWHQVPDLAAAVAALPAEPARVFLAIGRQQVQPFLDAGRHWFLLRLVDSGFDLPEERGAVVLDRGPFTVDQDLALLKRHGITHVVAKNSGGQGAQAKLHAARQLGCPVILMARPAMAPRPVVDSVAQVLRWLGVSAVHDPAPGTERGV</sequence>
<dbReference type="EC" id="1.3.1.54" evidence="4"/>
<evidence type="ECO:0000256" key="2">
    <source>
        <dbReference type="ARBA" id="ARBA00022573"/>
    </source>
</evidence>
<accession>F3KVV5</accession>
<evidence type="ECO:0000256" key="1">
    <source>
        <dbReference type="ARBA" id="ARBA00004953"/>
    </source>
</evidence>
<keyword evidence="3 4" id="KW-0560">Oxidoreductase</keyword>
<dbReference type="EMBL" id="AEGR01000081">
    <property type="protein sequence ID" value="EGI76058.1"/>
    <property type="molecule type" value="Genomic_DNA"/>
</dbReference>
<dbReference type="GO" id="GO:0009236">
    <property type="term" value="P:cobalamin biosynthetic process"/>
    <property type="evidence" value="ECO:0007669"/>
    <property type="project" value="UniProtKB-UniPathway"/>
</dbReference>
<name>F3KVV5_9BURK</name>
<evidence type="ECO:0000313" key="4">
    <source>
        <dbReference type="EMBL" id="EGI76058.1"/>
    </source>
</evidence>
<dbReference type="NCBIfam" id="NF005968">
    <property type="entry name" value="PRK08057.1-2"/>
    <property type="match status" value="1"/>
</dbReference>
<protein>
    <submittedName>
        <fullName evidence="4">Cobalt-precorrin-6x reductase</fullName>
        <ecNumber evidence="4">1.3.1.54</ecNumber>
    </submittedName>
</protein>
<dbReference type="UniPathway" id="UPA00148"/>
<dbReference type="PROSITE" id="PS51014">
    <property type="entry name" value="COBK_CBIJ"/>
    <property type="match status" value="1"/>
</dbReference>
<evidence type="ECO:0000256" key="3">
    <source>
        <dbReference type="ARBA" id="ARBA00023002"/>
    </source>
</evidence>
<reference evidence="4 5" key="1">
    <citation type="journal article" date="2011" name="EMBO J.">
        <title>Structural diversity of bacterial flagellar motors.</title>
        <authorList>
            <person name="Chen S."/>
            <person name="Beeby M."/>
            <person name="Murphy G.E."/>
            <person name="Leadbetter J.R."/>
            <person name="Hendrixson D.R."/>
            <person name="Briegel A."/>
            <person name="Li Z."/>
            <person name="Shi J."/>
            <person name="Tocheva E.I."/>
            <person name="Muller A."/>
            <person name="Dobro M.J."/>
            <person name="Jensen G.J."/>
        </authorList>
    </citation>
    <scope>NUCLEOTIDE SEQUENCE [LARGE SCALE GENOMIC DNA]</scope>
    <source>
        <strain evidence="4 5">ATCC 19624</strain>
    </source>
</reference>
<dbReference type="NCBIfam" id="TIGR00715">
    <property type="entry name" value="precor6x_red"/>
    <property type="match status" value="1"/>
</dbReference>
<dbReference type="AlphaFoldDB" id="F3KVV5"/>
<dbReference type="STRING" id="887062.HGR_12964"/>